<protein>
    <submittedName>
        <fullName evidence="1">Uncharacterized protein</fullName>
    </submittedName>
</protein>
<dbReference type="EMBL" id="RSCL01000006">
    <property type="protein sequence ID" value="RUT06510.1"/>
    <property type="molecule type" value="Genomic_DNA"/>
</dbReference>
<dbReference type="InterPro" id="IPR025968">
    <property type="entry name" value="YwqJ_deaminase"/>
</dbReference>
<dbReference type="Proteomes" id="UP000271624">
    <property type="component" value="Unassembled WGS sequence"/>
</dbReference>
<dbReference type="RefSeq" id="WP_127081315.1">
    <property type="nucleotide sequence ID" value="NZ_RSCL01000006.1"/>
</dbReference>
<evidence type="ECO:0000313" key="1">
    <source>
        <dbReference type="EMBL" id="RUT06510.1"/>
    </source>
</evidence>
<evidence type="ECO:0000313" key="2">
    <source>
        <dbReference type="Proteomes" id="UP000271624"/>
    </source>
</evidence>
<name>A0A3S5K3C6_9CYAN</name>
<proteinExistence type="predicted"/>
<dbReference type="OrthoDB" id="292792at2"/>
<dbReference type="Pfam" id="PF14431">
    <property type="entry name" value="YwqJ-deaminase"/>
    <property type="match status" value="1"/>
</dbReference>
<accession>A0A3S5K3C6</accession>
<reference evidence="1" key="1">
    <citation type="submission" date="2018-12" db="EMBL/GenBank/DDBJ databases">
        <authorList>
            <person name="Will S."/>
            <person name="Neumann-Schaal M."/>
            <person name="Henke P."/>
        </authorList>
    </citation>
    <scope>NUCLEOTIDE SEQUENCE</scope>
    <source>
        <strain evidence="1">PCC 7102</strain>
    </source>
</reference>
<gene>
    <name evidence="1" type="ORF">DSM106972_027670</name>
</gene>
<reference evidence="1" key="2">
    <citation type="journal article" date="2019" name="Genome Biol. Evol.">
        <title>Day and night: Metabolic profiles and evolutionary relationships of six axenic non-marine cyanobacteria.</title>
        <authorList>
            <person name="Will S.E."/>
            <person name="Henke P."/>
            <person name="Boedeker C."/>
            <person name="Huang S."/>
            <person name="Brinkmann H."/>
            <person name="Rohde M."/>
            <person name="Jarek M."/>
            <person name="Friedl T."/>
            <person name="Seufert S."/>
            <person name="Schumacher M."/>
            <person name="Overmann J."/>
            <person name="Neumann-Schaal M."/>
            <person name="Petersen J."/>
        </authorList>
    </citation>
    <scope>NUCLEOTIDE SEQUENCE [LARGE SCALE GENOMIC DNA]</scope>
    <source>
        <strain evidence="1">PCC 7102</strain>
    </source>
</reference>
<sequence length="220" mass="24664">MLAEGAESGVENTLEKISLPHPNDDVGLRPTDFGFNPRQVDINEPLLLQDADKLVKLVYEYFDSTIASLSNNQRGSVLAGVMHRTQSIIRFDINQVKPYKEIFPLLHPIFLNRLNRYIDDAADSGLISVQLLGKELPGIHAEVKAASQVLFTLEEQLSRKAAIEDLDDLLIFNIRMAGSQKGESIIRCPNCQVLTRDILSISDLADEFLQKLSSYRKTLK</sequence>
<comment type="caution">
    <text evidence="1">The sequence shown here is derived from an EMBL/GenBank/DDBJ whole genome shotgun (WGS) entry which is preliminary data.</text>
</comment>
<keyword evidence="2" id="KW-1185">Reference proteome</keyword>
<dbReference type="AlphaFoldDB" id="A0A3S5K3C6"/>
<organism evidence="1 2">
    <name type="scientific">Dulcicalothrix desertica PCC 7102</name>
    <dbReference type="NCBI Taxonomy" id="232991"/>
    <lineage>
        <taxon>Bacteria</taxon>
        <taxon>Bacillati</taxon>
        <taxon>Cyanobacteriota</taxon>
        <taxon>Cyanophyceae</taxon>
        <taxon>Nostocales</taxon>
        <taxon>Calotrichaceae</taxon>
        <taxon>Dulcicalothrix</taxon>
    </lineage>
</organism>